<dbReference type="InterPro" id="IPR006674">
    <property type="entry name" value="HD_domain"/>
</dbReference>
<dbReference type="InterPro" id="IPR003607">
    <property type="entry name" value="HD/PDEase_dom"/>
</dbReference>
<dbReference type="NCBIfam" id="TIGR00277">
    <property type="entry name" value="HDIG"/>
    <property type="match status" value="1"/>
</dbReference>
<evidence type="ECO:0000313" key="3">
    <source>
        <dbReference type="EMBL" id="NPD92498.1"/>
    </source>
</evidence>
<dbReference type="InterPro" id="IPR052722">
    <property type="entry name" value="PgpH_phosphodiesterase"/>
</dbReference>
<reference evidence="3 4" key="1">
    <citation type="submission" date="2020-05" db="EMBL/GenBank/DDBJ databases">
        <title>Distinct polysaccharide utilization as determinants for interspecies competition between intestinal Prevotella spp.</title>
        <authorList>
            <person name="Galvez E.J.C."/>
            <person name="Iljazovic A."/>
            <person name="Strowig T."/>
        </authorList>
    </citation>
    <scope>NUCLEOTIDE SEQUENCE [LARGE SCALE GENOMIC DNA]</scope>
    <source>
        <strain evidence="3 4">PMUR</strain>
    </source>
</reference>
<dbReference type="InterPro" id="IPR006675">
    <property type="entry name" value="HDIG_dom"/>
</dbReference>
<dbReference type="CDD" id="cd00077">
    <property type="entry name" value="HDc"/>
    <property type="match status" value="1"/>
</dbReference>
<feature type="transmembrane region" description="Helical" evidence="1">
    <location>
        <begin position="261"/>
        <end position="285"/>
    </location>
</feature>
<feature type="transmembrane region" description="Helical" evidence="1">
    <location>
        <begin position="297"/>
        <end position="315"/>
    </location>
</feature>
<dbReference type="EMBL" id="JABKKF010000008">
    <property type="protein sequence ID" value="NPD92498.1"/>
    <property type="molecule type" value="Genomic_DNA"/>
</dbReference>
<dbReference type="Proteomes" id="UP000714420">
    <property type="component" value="Unassembled WGS sequence"/>
</dbReference>
<dbReference type="PROSITE" id="PS51831">
    <property type="entry name" value="HD"/>
    <property type="match status" value="1"/>
</dbReference>
<feature type="transmembrane region" description="Helical" evidence="1">
    <location>
        <begin position="388"/>
        <end position="409"/>
    </location>
</feature>
<feature type="transmembrane region" description="Helical" evidence="1">
    <location>
        <begin position="15"/>
        <end position="33"/>
    </location>
</feature>
<feature type="transmembrane region" description="Helical" evidence="1">
    <location>
        <begin position="421"/>
        <end position="442"/>
    </location>
</feature>
<organism evidence="3 4">
    <name type="scientific">Xylanibacter muris</name>
    <dbReference type="NCBI Taxonomy" id="2736290"/>
    <lineage>
        <taxon>Bacteria</taxon>
        <taxon>Pseudomonadati</taxon>
        <taxon>Bacteroidota</taxon>
        <taxon>Bacteroidia</taxon>
        <taxon>Bacteroidales</taxon>
        <taxon>Prevotellaceae</taxon>
        <taxon>Xylanibacter</taxon>
    </lineage>
</organism>
<proteinExistence type="predicted"/>
<dbReference type="PANTHER" id="PTHR36442:SF1">
    <property type="entry name" value="CYCLIC-DI-AMP PHOSPHODIESTERASE PGPH"/>
    <property type="match status" value="1"/>
</dbReference>
<evidence type="ECO:0000259" key="2">
    <source>
        <dbReference type="PROSITE" id="PS51831"/>
    </source>
</evidence>
<keyword evidence="1" id="KW-0472">Membrane</keyword>
<dbReference type="InterPro" id="IPR011621">
    <property type="entry name" value="Metal-dep_PHydrolase_7TM_intra"/>
</dbReference>
<accession>A0ABX2AMN8</accession>
<dbReference type="Gene3D" id="1.10.3210.10">
    <property type="entry name" value="Hypothetical protein af1432"/>
    <property type="match status" value="1"/>
</dbReference>
<dbReference type="InterPro" id="IPR011624">
    <property type="entry name" value="Metal-dep_PHydrolase_7TM_extra"/>
</dbReference>
<dbReference type="PANTHER" id="PTHR36442">
    <property type="entry name" value="CYCLIC-DI-AMP PHOSPHODIESTERASE PGPH"/>
    <property type="match status" value="1"/>
</dbReference>
<evidence type="ECO:0000313" key="4">
    <source>
        <dbReference type="Proteomes" id="UP000714420"/>
    </source>
</evidence>
<sequence length="685" mass="78359">MSTFNLKEDITWRDFLIRAAIIIGTVTIIFWFMPRDNSNYFRAEQGKPWKYADFTAPFDFPIYKSDEVIKRERDSIMAEYEPYYQYSKETERTMTRKFVSDFSKGIPGLSDDYISIIANRLHAVYQAGIISSAEFGQLYTDTSRMIRIVNEKNAVSVPINRILSTKTAYEQILMSKILEPHKLILQKCNLNEYITPNLIYDKERSTASLNDLLDNIPLASGVVQKGQKIIARGEIVSEQVYRTLESFKKENERRNHDSTQIGINAGGEVLYITIITVFFTLYLSLFRKDYFEKPRSIAMLYSLIILFSVLTALMVRNNIGHVYMLPYSMVPIFIRVFMDSRTAFFTLVVMLFLCAVMLQHSFDFIVVESAAGLAAIYSLRELQNRSQLFKTAIIVTLVSMAMDMAFDMMHSTAVQGIDISYYNYFIVNGCLLLLAYPLLYVIEKAFGFTSDITLIELSNTNTPLLRKMSEIAPGTFQHSIQVGNLAAAIANKIGAKSQLVRTGALYHDIGKLANPIYFTENQAGVNPHENQSYIDSAQIIISHVTEGLKMAEKNNLPSIIKDFISTHHGLGKAKYFYVKYKNEHPEEYVDDLLFTYPGPNPFTREQAILMIADSVEAASRSLSDYTEKSIREMVNRLVDNMLAEGYFRECPITFRDIAYAKTVIIEKLKTIYHTRINYPTLNKNN</sequence>
<dbReference type="RefSeq" id="WP_172275830.1">
    <property type="nucleotide sequence ID" value="NZ_CASHBK010000021.1"/>
</dbReference>
<keyword evidence="1" id="KW-0812">Transmembrane</keyword>
<keyword evidence="1" id="KW-1133">Transmembrane helix</keyword>
<feature type="transmembrane region" description="Helical" evidence="1">
    <location>
        <begin position="344"/>
        <end position="367"/>
    </location>
</feature>
<keyword evidence="4" id="KW-1185">Reference proteome</keyword>
<dbReference type="Pfam" id="PF07698">
    <property type="entry name" value="7TM-7TMR_HD"/>
    <property type="match status" value="1"/>
</dbReference>
<comment type="caution">
    <text evidence="3">The sequence shown here is derived from an EMBL/GenBank/DDBJ whole genome shotgun (WGS) entry which is preliminary data.</text>
</comment>
<dbReference type="Pfam" id="PF01966">
    <property type="entry name" value="HD"/>
    <property type="match status" value="1"/>
</dbReference>
<dbReference type="SUPFAM" id="SSF109604">
    <property type="entry name" value="HD-domain/PDEase-like"/>
    <property type="match status" value="1"/>
</dbReference>
<evidence type="ECO:0000256" key="1">
    <source>
        <dbReference type="SAM" id="Phobius"/>
    </source>
</evidence>
<name>A0ABX2AMN8_9BACT</name>
<feature type="domain" description="HD" evidence="2">
    <location>
        <begin position="475"/>
        <end position="569"/>
    </location>
</feature>
<dbReference type="SMART" id="SM00471">
    <property type="entry name" value="HDc"/>
    <property type="match status" value="1"/>
</dbReference>
<protein>
    <submittedName>
        <fullName evidence="3">HDIG domain-containing protein</fullName>
    </submittedName>
</protein>
<gene>
    <name evidence="3" type="ORF">HPS56_09120</name>
</gene>
<dbReference type="Pfam" id="PF07697">
    <property type="entry name" value="7TMR-HDED"/>
    <property type="match status" value="1"/>
</dbReference>